<accession>A0A1X6NVX1</accession>
<organism evidence="1 2">
    <name type="scientific">Porphyra umbilicalis</name>
    <name type="common">Purple laver</name>
    <name type="synonym">Red alga</name>
    <dbReference type="NCBI Taxonomy" id="2786"/>
    <lineage>
        <taxon>Eukaryota</taxon>
        <taxon>Rhodophyta</taxon>
        <taxon>Bangiophyceae</taxon>
        <taxon>Bangiales</taxon>
        <taxon>Bangiaceae</taxon>
        <taxon>Porphyra</taxon>
    </lineage>
</organism>
<reference evidence="1 2" key="1">
    <citation type="submission" date="2017-03" db="EMBL/GenBank/DDBJ databases">
        <title>WGS assembly of Porphyra umbilicalis.</title>
        <authorList>
            <person name="Brawley S.H."/>
            <person name="Blouin N.A."/>
            <person name="Ficko-Blean E."/>
            <person name="Wheeler G.L."/>
            <person name="Lohr M."/>
            <person name="Goodson H.V."/>
            <person name="Jenkins J.W."/>
            <person name="Blaby-Haas C.E."/>
            <person name="Helliwell K.E."/>
            <person name="Chan C."/>
            <person name="Marriage T."/>
            <person name="Bhattacharya D."/>
            <person name="Klein A.S."/>
            <person name="Badis Y."/>
            <person name="Brodie J."/>
            <person name="Cao Y."/>
            <person name="Collen J."/>
            <person name="Dittami S.M."/>
            <person name="Gachon C.M."/>
            <person name="Green B.R."/>
            <person name="Karpowicz S."/>
            <person name="Kim J.W."/>
            <person name="Kudahl U."/>
            <person name="Lin S."/>
            <person name="Michel G."/>
            <person name="Mittag M."/>
            <person name="Olson B.J."/>
            <person name="Pangilinan J."/>
            <person name="Peng Y."/>
            <person name="Qiu H."/>
            <person name="Shu S."/>
            <person name="Singer J.T."/>
            <person name="Smith A.G."/>
            <person name="Sprecher B.N."/>
            <person name="Wagner V."/>
            <person name="Wang W."/>
            <person name="Wang Z.-Y."/>
            <person name="Yan J."/>
            <person name="Yarish C."/>
            <person name="Zoeuner-Riek S."/>
            <person name="Zhuang Y."/>
            <person name="Zou Y."/>
            <person name="Lindquist E.A."/>
            <person name="Grimwood J."/>
            <person name="Barry K."/>
            <person name="Rokhsar D.S."/>
            <person name="Schmutz J."/>
            <person name="Stiller J.W."/>
            <person name="Grossman A.R."/>
            <person name="Prochnik S.E."/>
        </authorList>
    </citation>
    <scope>NUCLEOTIDE SEQUENCE [LARGE SCALE GENOMIC DNA]</scope>
    <source>
        <strain evidence="1">4086291</strain>
    </source>
</reference>
<gene>
    <name evidence="1" type="ORF">BU14_0407s0001</name>
</gene>
<evidence type="ECO:0000313" key="1">
    <source>
        <dbReference type="EMBL" id="OSX72737.1"/>
    </source>
</evidence>
<dbReference type="Proteomes" id="UP000218209">
    <property type="component" value="Unassembled WGS sequence"/>
</dbReference>
<dbReference type="AlphaFoldDB" id="A0A1X6NVX1"/>
<dbReference type="OrthoDB" id="10010954at2759"/>
<protein>
    <submittedName>
        <fullName evidence="1">Uncharacterized protein</fullName>
    </submittedName>
</protein>
<name>A0A1X6NVX1_PORUM</name>
<evidence type="ECO:0000313" key="2">
    <source>
        <dbReference type="Proteomes" id="UP000218209"/>
    </source>
</evidence>
<keyword evidence="2" id="KW-1185">Reference proteome</keyword>
<proteinExistence type="predicted"/>
<sequence length="301" mass="32633">MDRYPVHGPPGGDAVCPPGTNATALAEARLATIARYSALKSAPDFDTYNRSMRALWDTADPAIRVVVPAAGVYTGIEDLLEYVTLVVGSLNGGYVYFAGGDVRSLAWTPSNASVSFAAAQTARYYCARPPTEADGGACETDEIPALTAHHVSFKPCTALLRQYVLEYDATQVYLAARGARSAVTCARHDRWCTGANAQYGSFEECMTFMDALPAFSCSTAIFQGDSAICRFKHSFMLRFRPEVHCPHIGRVSPPCTDCDCDDGVACRTRPGDVHFSPVRPRSCPRPRWCGRGRGCGYRKCA</sequence>
<dbReference type="EMBL" id="KV919040">
    <property type="protein sequence ID" value="OSX72737.1"/>
    <property type="molecule type" value="Genomic_DNA"/>
</dbReference>